<proteinExistence type="predicted"/>
<dbReference type="EMBL" id="JH659449">
    <property type="protein sequence ID" value="EXK24801.1"/>
    <property type="molecule type" value="Genomic_DNA"/>
</dbReference>
<evidence type="ECO:0008006" key="2">
    <source>
        <dbReference type="Google" id="ProtNLM"/>
    </source>
</evidence>
<sequence>MKAEFQLEFTKLRDRMAEEVTRATAQTAQTLSQVRDQLIQACGELEQTRLQLDMLNKTETPRSMNRTAVFDQEFNVLPGAMETLSHENGDQIAKVAWLSRKVSPKTYGSMVVYLTKNNDAKRLLQEHYFLVAGESTYTSVFEQITGPEQCYNCQGLGHKAFSCSKNRVCARCAVESHHHSECQAQIPKCALCSGRHESFSRNCLILHPRQHE</sequence>
<dbReference type="Proteomes" id="UP000030703">
    <property type="component" value="Unassembled WGS sequence"/>
</dbReference>
<evidence type="ECO:0000313" key="1">
    <source>
        <dbReference type="EMBL" id="EXK24801.1"/>
    </source>
</evidence>
<gene>
    <name evidence="1" type="ORF">FOMG_18488</name>
</gene>
<dbReference type="AlphaFoldDB" id="W9ZUL1"/>
<reference evidence="1" key="2">
    <citation type="submission" date="2012-05" db="EMBL/GenBank/DDBJ databases">
        <title>Annotation of the Genome Sequence of Fusarium oxysporum f. sp. melonis 26406.</title>
        <authorList>
            <consortium name="The Broad Institute Genomics Platform"/>
            <person name="Ma L.-J."/>
            <person name="Corby-Kistler H."/>
            <person name="Broz K."/>
            <person name="Gale L.R."/>
            <person name="Jonkers W."/>
            <person name="O'Donnell K."/>
            <person name="Ploetz R."/>
            <person name="Steinberg C."/>
            <person name="Schwartz D.C."/>
            <person name="VanEtten H."/>
            <person name="Zhou S."/>
            <person name="Young S.K."/>
            <person name="Zeng Q."/>
            <person name="Gargeya S."/>
            <person name="Fitzgerald M."/>
            <person name="Abouelleil A."/>
            <person name="Alvarado L."/>
            <person name="Chapman S.B."/>
            <person name="Gainer-Dewar J."/>
            <person name="Goldberg J."/>
            <person name="Griggs A."/>
            <person name="Gujja S."/>
            <person name="Hansen M."/>
            <person name="Howarth C."/>
            <person name="Imamovic A."/>
            <person name="Ireland A."/>
            <person name="Larimer J."/>
            <person name="McCowan C."/>
            <person name="Murphy C."/>
            <person name="Pearson M."/>
            <person name="Poon T.W."/>
            <person name="Priest M."/>
            <person name="Roberts A."/>
            <person name="Saif S."/>
            <person name="Shea T."/>
            <person name="Sykes S."/>
            <person name="Wortman J."/>
            <person name="Nusbaum C."/>
            <person name="Birren B."/>
        </authorList>
    </citation>
    <scope>NUCLEOTIDE SEQUENCE</scope>
    <source>
        <strain evidence="1">26406</strain>
    </source>
</reference>
<dbReference type="InterPro" id="IPR036875">
    <property type="entry name" value="Znf_CCHC_sf"/>
</dbReference>
<dbReference type="HOGENOM" id="CLU_1299776_0_0_1"/>
<protein>
    <recommendedName>
        <fullName evidence="2">CCHC-type domain-containing protein</fullName>
    </recommendedName>
</protein>
<dbReference type="VEuPathDB" id="FungiDB:FOMG_18488"/>
<accession>W9ZUL1</accession>
<dbReference type="OrthoDB" id="5147020at2759"/>
<organism evidence="1">
    <name type="scientific">Fusarium oxysporum f. sp. melonis 26406</name>
    <dbReference type="NCBI Taxonomy" id="1089452"/>
    <lineage>
        <taxon>Eukaryota</taxon>
        <taxon>Fungi</taxon>
        <taxon>Dikarya</taxon>
        <taxon>Ascomycota</taxon>
        <taxon>Pezizomycotina</taxon>
        <taxon>Sordariomycetes</taxon>
        <taxon>Hypocreomycetidae</taxon>
        <taxon>Hypocreales</taxon>
        <taxon>Nectriaceae</taxon>
        <taxon>Fusarium</taxon>
        <taxon>Fusarium oxysporum species complex</taxon>
    </lineage>
</organism>
<reference evidence="1" key="1">
    <citation type="submission" date="2012-04" db="EMBL/GenBank/DDBJ databases">
        <title>The Genome Sequence of Fusarium oxysporum melonis.</title>
        <authorList>
            <consortium name="The Broad Institute Genome Sequencing Platform"/>
            <person name="Ma L.-J."/>
            <person name="Gale L.R."/>
            <person name="Schwartz D.C."/>
            <person name="Zhou S."/>
            <person name="Corby-Kistler H."/>
            <person name="Young S.K."/>
            <person name="Zeng Q."/>
            <person name="Gargeya S."/>
            <person name="Fitzgerald M."/>
            <person name="Haas B."/>
            <person name="Abouelleil A."/>
            <person name="Alvarado L."/>
            <person name="Arachchi H.M."/>
            <person name="Berlin A."/>
            <person name="Brown A."/>
            <person name="Chapman S.B."/>
            <person name="Chen Z."/>
            <person name="Dunbar C."/>
            <person name="Freedman E."/>
            <person name="Gearin G."/>
            <person name="Goldberg J."/>
            <person name="Griggs A."/>
            <person name="Gujja S."/>
            <person name="Heiman D."/>
            <person name="Howarth C."/>
            <person name="Larson L."/>
            <person name="Lui A."/>
            <person name="MacDonald P.J.P."/>
            <person name="Montmayeur A."/>
            <person name="Murphy C."/>
            <person name="Neiman D."/>
            <person name="Pearson M."/>
            <person name="Priest M."/>
            <person name="Roberts A."/>
            <person name="Saif S."/>
            <person name="Shea T."/>
            <person name="Shenoy N."/>
            <person name="Sisk P."/>
            <person name="Stolte C."/>
            <person name="Sykes S."/>
            <person name="Wortman J."/>
            <person name="Nusbaum C."/>
            <person name="Birren B."/>
        </authorList>
    </citation>
    <scope>NUCLEOTIDE SEQUENCE</scope>
    <source>
        <strain evidence="1">26406</strain>
    </source>
</reference>
<dbReference type="GO" id="GO:0008270">
    <property type="term" value="F:zinc ion binding"/>
    <property type="evidence" value="ECO:0007669"/>
    <property type="project" value="InterPro"/>
</dbReference>
<dbReference type="SUPFAM" id="SSF57756">
    <property type="entry name" value="Retrovirus zinc finger-like domains"/>
    <property type="match status" value="1"/>
</dbReference>
<dbReference type="GO" id="GO:0003676">
    <property type="term" value="F:nucleic acid binding"/>
    <property type="evidence" value="ECO:0007669"/>
    <property type="project" value="InterPro"/>
</dbReference>
<dbReference type="Gene3D" id="4.10.60.10">
    <property type="entry name" value="Zinc finger, CCHC-type"/>
    <property type="match status" value="1"/>
</dbReference>
<name>W9ZUL1_FUSOX</name>